<dbReference type="Pfam" id="PF00578">
    <property type="entry name" value="AhpC-TSA"/>
    <property type="match status" value="1"/>
</dbReference>
<evidence type="ECO:0000313" key="7">
    <source>
        <dbReference type="EMBL" id="TCC98533.1"/>
    </source>
</evidence>
<feature type="domain" description="Thioredoxin" evidence="6">
    <location>
        <begin position="253"/>
        <end position="389"/>
    </location>
</feature>
<accession>A0A4R0NGX6</accession>
<proteinExistence type="predicted"/>
<evidence type="ECO:0000256" key="2">
    <source>
        <dbReference type="ARBA" id="ARBA00022748"/>
    </source>
</evidence>
<dbReference type="GO" id="GO:0016209">
    <property type="term" value="F:antioxidant activity"/>
    <property type="evidence" value="ECO:0007669"/>
    <property type="project" value="InterPro"/>
</dbReference>
<name>A0A4R0NGX6_9SPHI</name>
<dbReference type="PANTHER" id="PTHR42852:SF6">
    <property type="entry name" value="THIOL:DISULFIDE INTERCHANGE PROTEIN DSBE"/>
    <property type="match status" value="1"/>
</dbReference>
<dbReference type="InterPro" id="IPR000866">
    <property type="entry name" value="AhpC/TSA"/>
</dbReference>
<dbReference type="PROSITE" id="PS51352">
    <property type="entry name" value="THIOREDOXIN_2"/>
    <property type="match status" value="1"/>
</dbReference>
<feature type="chain" id="PRO_5020506129" evidence="5">
    <location>
        <begin position="27"/>
        <end position="389"/>
    </location>
</feature>
<dbReference type="EMBL" id="SJSM01000002">
    <property type="protein sequence ID" value="TCC98533.1"/>
    <property type="molecule type" value="Genomic_DNA"/>
</dbReference>
<evidence type="ECO:0000256" key="4">
    <source>
        <dbReference type="ARBA" id="ARBA00023284"/>
    </source>
</evidence>
<protein>
    <submittedName>
        <fullName evidence="7">Redoxin domain-containing protein</fullName>
    </submittedName>
</protein>
<dbReference type="Pfam" id="PF14289">
    <property type="entry name" value="DUF4369"/>
    <property type="match status" value="1"/>
</dbReference>
<dbReference type="Proteomes" id="UP000291117">
    <property type="component" value="Unassembled WGS sequence"/>
</dbReference>
<dbReference type="AlphaFoldDB" id="A0A4R0NGX6"/>
<dbReference type="PANTHER" id="PTHR42852">
    <property type="entry name" value="THIOL:DISULFIDE INTERCHANGE PROTEIN DSBE"/>
    <property type="match status" value="1"/>
</dbReference>
<evidence type="ECO:0000259" key="6">
    <source>
        <dbReference type="PROSITE" id="PS51352"/>
    </source>
</evidence>
<evidence type="ECO:0000313" key="8">
    <source>
        <dbReference type="Proteomes" id="UP000291117"/>
    </source>
</evidence>
<dbReference type="Gene3D" id="3.40.30.10">
    <property type="entry name" value="Glutaredoxin"/>
    <property type="match status" value="1"/>
</dbReference>
<dbReference type="GO" id="GO:0017004">
    <property type="term" value="P:cytochrome complex assembly"/>
    <property type="evidence" value="ECO:0007669"/>
    <property type="project" value="UniProtKB-KW"/>
</dbReference>
<dbReference type="CDD" id="cd02966">
    <property type="entry name" value="TlpA_like_family"/>
    <property type="match status" value="1"/>
</dbReference>
<keyword evidence="8" id="KW-1185">Reference proteome</keyword>
<organism evidence="7 8">
    <name type="scientific">Pedobacter hiemivivus</name>
    <dbReference type="NCBI Taxonomy" id="2530454"/>
    <lineage>
        <taxon>Bacteria</taxon>
        <taxon>Pseudomonadati</taxon>
        <taxon>Bacteroidota</taxon>
        <taxon>Sphingobacteriia</taxon>
        <taxon>Sphingobacteriales</taxon>
        <taxon>Sphingobacteriaceae</taxon>
        <taxon>Pedobacter</taxon>
    </lineage>
</organism>
<feature type="signal peptide" evidence="5">
    <location>
        <begin position="1"/>
        <end position="26"/>
    </location>
</feature>
<comment type="caution">
    <text evidence="7">The sequence shown here is derived from an EMBL/GenBank/DDBJ whole genome shotgun (WGS) entry which is preliminary data.</text>
</comment>
<dbReference type="OrthoDB" id="640449at2"/>
<dbReference type="InterPro" id="IPR013766">
    <property type="entry name" value="Thioredoxin_domain"/>
</dbReference>
<dbReference type="InterPro" id="IPR036249">
    <property type="entry name" value="Thioredoxin-like_sf"/>
</dbReference>
<gene>
    <name evidence="7" type="ORF">EZ444_04415</name>
</gene>
<dbReference type="GO" id="GO:0016491">
    <property type="term" value="F:oxidoreductase activity"/>
    <property type="evidence" value="ECO:0007669"/>
    <property type="project" value="InterPro"/>
</dbReference>
<comment type="subcellular location">
    <subcellularLocation>
        <location evidence="1">Cell envelope</location>
    </subcellularLocation>
</comment>
<keyword evidence="2" id="KW-0201">Cytochrome c-type biogenesis</keyword>
<keyword evidence="5" id="KW-0732">Signal</keyword>
<keyword evidence="3" id="KW-1015">Disulfide bond</keyword>
<reference evidence="7 8" key="1">
    <citation type="submission" date="2019-02" db="EMBL/GenBank/DDBJ databases">
        <title>Pedobacter sp. RP-3-8 sp. nov., isolated from Arctic soil.</title>
        <authorList>
            <person name="Dahal R.H."/>
        </authorList>
    </citation>
    <scope>NUCLEOTIDE SEQUENCE [LARGE SCALE GENOMIC DNA]</scope>
    <source>
        <strain evidence="7 8">RP-3-8</strain>
    </source>
</reference>
<evidence type="ECO:0000256" key="1">
    <source>
        <dbReference type="ARBA" id="ARBA00004196"/>
    </source>
</evidence>
<sequence>MINMNIMSKSIYMLLFICATALGAVAQNTALEKKVVFKGTAATRYNGQYVYLFSNAPTTVRDSAKIVNGTFTFSRIFKEPGIYSFYSGYEKKTKGDYSVLTVPFDRPSKMEIKGNIERFDNSAVKGSKDFFIFDAVVKATDPVYEKLINDLSAKYGKAYLYDMKRDTTQQKFKDMISEYNKGKAAYNLLLKEQAIKTVNEHPNSFASALILQNYADNLDLEVLERLCKKVSPAVMDNFFGRNLLSQLNGRKQSAVGNFVEDFTLNDPKDQPLKFSSLRKKYVLIDFWGSWCGPCHIAFKDLRLLYAKYRDKEFEILGIATENSKEAWIKDLEKEKLPWLQVIDMQGNKSVSLNQFAVAKYPTTVLVDPNGKIIGRDLSMKALEAILDKR</sequence>
<keyword evidence="4" id="KW-0676">Redox-active center</keyword>
<evidence type="ECO:0000256" key="5">
    <source>
        <dbReference type="SAM" id="SignalP"/>
    </source>
</evidence>
<dbReference type="InterPro" id="IPR050553">
    <property type="entry name" value="Thioredoxin_ResA/DsbE_sf"/>
</dbReference>
<dbReference type="InterPro" id="IPR025380">
    <property type="entry name" value="DUF4369"/>
</dbReference>
<evidence type="ECO:0000256" key="3">
    <source>
        <dbReference type="ARBA" id="ARBA00023157"/>
    </source>
</evidence>
<dbReference type="GO" id="GO:0030313">
    <property type="term" value="C:cell envelope"/>
    <property type="evidence" value="ECO:0007669"/>
    <property type="project" value="UniProtKB-SubCell"/>
</dbReference>
<dbReference type="SUPFAM" id="SSF52833">
    <property type="entry name" value="Thioredoxin-like"/>
    <property type="match status" value="1"/>
</dbReference>